<evidence type="ECO:0000313" key="2">
    <source>
        <dbReference type="Proteomes" id="UP000595437"/>
    </source>
</evidence>
<dbReference type="Proteomes" id="UP000595437">
    <property type="component" value="Chromosome 16"/>
</dbReference>
<evidence type="ECO:0000313" key="1">
    <source>
        <dbReference type="EMBL" id="QQP36981.1"/>
    </source>
</evidence>
<proteinExistence type="predicted"/>
<dbReference type="AlphaFoldDB" id="A0A7T8GT28"/>
<gene>
    <name evidence="1" type="ORF">FKW44_022256</name>
</gene>
<sequence length="68" mass="7928">MPNEKVNSDVYYKVLRYKSAIAKEYIPNEQLVSSRTEPRLTRSRRSGVLQDDMASFWPADFWPSSSPM</sequence>
<dbReference type="OrthoDB" id="6722168at2759"/>
<name>A0A7T8GT28_CALRO</name>
<reference evidence="2" key="1">
    <citation type="submission" date="2021-01" db="EMBL/GenBank/DDBJ databases">
        <title>Caligus Genome Assembly.</title>
        <authorList>
            <person name="Gallardo-Escarate C."/>
        </authorList>
    </citation>
    <scope>NUCLEOTIDE SEQUENCE [LARGE SCALE GENOMIC DNA]</scope>
</reference>
<protein>
    <submittedName>
        <fullName evidence="1">Uncharacterized protein</fullName>
    </submittedName>
</protein>
<accession>A0A7T8GT28</accession>
<organism evidence="1 2">
    <name type="scientific">Caligus rogercresseyi</name>
    <name type="common">Sea louse</name>
    <dbReference type="NCBI Taxonomy" id="217165"/>
    <lineage>
        <taxon>Eukaryota</taxon>
        <taxon>Metazoa</taxon>
        <taxon>Ecdysozoa</taxon>
        <taxon>Arthropoda</taxon>
        <taxon>Crustacea</taxon>
        <taxon>Multicrustacea</taxon>
        <taxon>Hexanauplia</taxon>
        <taxon>Copepoda</taxon>
        <taxon>Siphonostomatoida</taxon>
        <taxon>Caligidae</taxon>
        <taxon>Caligus</taxon>
    </lineage>
</organism>
<keyword evidence="2" id="KW-1185">Reference proteome</keyword>
<dbReference type="EMBL" id="CP045905">
    <property type="protein sequence ID" value="QQP36981.1"/>
    <property type="molecule type" value="Genomic_DNA"/>
</dbReference>